<evidence type="ECO:0000256" key="3">
    <source>
        <dbReference type="ARBA" id="ARBA00005047"/>
    </source>
</evidence>
<dbReference type="SUPFAM" id="SSF54211">
    <property type="entry name" value="Ribosomal protein S5 domain 2-like"/>
    <property type="match status" value="2"/>
</dbReference>
<evidence type="ECO:0000256" key="14">
    <source>
        <dbReference type="RuleBase" id="RU000599"/>
    </source>
</evidence>
<proteinExistence type="inferred from homology"/>
<name>A0A6I4U5C3_9SPHN</name>
<dbReference type="CDD" id="cd07914">
    <property type="entry name" value="IGPD"/>
    <property type="match status" value="1"/>
</dbReference>
<evidence type="ECO:0000313" key="17">
    <source>
        <dbReference type="Proteomes" id="UP000429229"/>
    </source>
</evidence>
<dbReference type="Pfam" id="PF00155">
    <property type="entry name" value="Aminotran_1_2"/>
    <property type="match status" value="1"/>
</dbReference>
<evidence type="ECO:0000256" key="2">
    <source>
        <dbReference type="ARBA" id="ARBA00005011"/>
    </source>
</evidence>
<dbReference type="Pfam" id="PF00475">
    <property type="entry name" value="IGPD"/>
    <property type="match status" value="1"/>
</dbReference>
<dbReference type="CDD" id="cd00609">
    <property type="entry name" value="AAT_like"/>
    <property type="match status" value="1"/>
</dbReference>
<dbReference type="PANTHER" id="PTHR23133">
    <property type="entry name" value="IMIDAZOLEGLYCEROL-PHOSPHATE DEHYDRATASE HIS7"/>
    <property type="match status" value="1"/>
</dbReference>
<dbReference type="PROSITE" id="PS00955">
    <property type="entry name" value="IGP_DEHYDRATASE_2"/>
    <property type="match status" value="1"/>
</dbReference>
<dbReference type="SUPFAM" id="SSF53383">
    <property type="entry name" value="PLP-dependent transferases"/>
    <property type="match status" value="1"/>
</dbReference>
<evidence type="ECO:0000256" key="9">
    <source>
        <dbReference type="ARBA" id="ARBA00023102"/>
    </source>
</evidence>
<evidence type="ECO:0000256" key="6">
    <source>
        <dbReference type="ARBA" id="ARBA00022605"/>
    </source>
</evidence>
<evidence type="ECO:0000256" key="1">
    <source>
        <dbReference type="ARBA" id="ARBA00001933"/>
    </source>
</evidence>
<comment type="subunit">
    <text evidence="4 13">Homodimer.</text>
</comment>
<dbReference type="NCBIfam" id="TIGR01141">
    <property type="entry name" value="hisC"/>
    <property type="match status" value="1"/>
</dbReference>
<dbReference type="FunFam" id="3.30.230.40:FF:000001">
    <property type="entry name" value="Imidazoleglycerol-phosphate dehydratase HisB"/>
    <property type="match status" value="1"/>
</dbReference>
<dbReference type="Proteomes" id="UP000429229">
    <property type="component" value="Unassembled WGS sequence"/>
</dbReference>
<comment type="subcellular location">
    <subcellularLocation>
        <location evidence="12 14">Cytoplasm</location>
    </subcellularLocation>
</comment>
<dbReference type="GO" id="GO:0004400">
    <property type="term" value="F:histidinol-phosphate transaminase activity"/>
    <property type="evidence" value="ECO:0007669"/>
    <property type="project" value="UniProtKB-UniRule"/>
</dbReference>
<dbReference type="Gene3D" id="3.40.640.10">
    <property type="entry name" value="Type I PLP-dependent aspartate aminotransferase-like (Major domain)"/>
    <property type="match status" value="1"/>
</dbReference>
<dbReference type="GO" id="GO:0000105">
    <property type="term" value="P:L-histidine biosynthetic process"/>
    <property type="evidence" value="ECO:0007669"/>
    <property type="project" value="UniProtKB-UniRule"/>
</dbReference>
<accession>A0A6I4U5C3</accession>
<dbReference type="GO" id="GO:0005737">
    <property type="term" value="C:cytoplasm"/>
    <property type="evidence" value="ECO:0007669"/>
    <property type="project" value="UniProtKB-SubCell"/>
</dbReference>
<evidence type="ECO:0000256" key="13">
    <source>
        <dbReference type="HAMAP-Rule" id="MF_01023"/>
    </source>
</evidence>
<comment type="caution">
    <text evidence="16">The sequence shown here is derived from an EMBL/GenBank/DDBJ whole genome shotgun (WGS) entry which is preliminary data.</text>
</comment>
<comment type="similarity">
    <text evidence="13">Belongs to the class-II pyridoxal-phosphate-dependent aminotransferase family. Histidinol-phosphate aminotransferase subfamily.</text>
</comment>
<dbReference type="InterPro" id="IPR020565">
    <property type="entry name" value="ImidazoleglycerP_deHydtase_CS"/>
</dbReference>
<organism evidence="16 17">
    <name type="scientific">Alteriqipengyuania halimionae</name>
    <dbReference type="NCBI Taxonomy" id="1926630"/>
    <lineage>
        <taxon>Bacteria</taxon>
        <taxon>Pseudomonadati</taxon>
        <taxon>Pseudomonadota</taxon>
        <taxon>Alphaproteobacteria</taxon>
        <taxon>Sphingomonadales</taxon>
        <taxon>Erythrobacteraceae</taxon>
        <taxon>Alteriqipengyuania</taxon>
    </lineage>
</organism>
<dbReference type="InterPro" id="IPR020568">
    <property type="entry name" value="Ribosomal_Su5_D2-typ_SF"/>
</dbReference>
<dbReference type="GO" id="GO:0030170">
    <property type="term" value="F:pyridoxal phosphate binding"/>
    <property type="evidence" value="ECO:0007669"/>
    <property type="project" value="InterPro"/>
</dbReference>
<evidence type="ECO:0000259" key="15">
    <source>
        <dbReference type="Pfam" id="PF00155"/>
    </source>
</evidence>
<dbReference type="InterPro" id="IPR001917">
    <property type="entry name" value="Aminotrans_II_pyridoxalP_BS"/>
</dbReference>
<dbReference type="Gene3D" id="3.90.1150.10">
    <property type="entry name" value="Aspartate Aminotransferase, domain 1"/>
    <property type="match status" value="1"/>
</dbReference>
<evidence type="ECO:0000256" key="8">
    <source>
        <dbReference type="ARBA" id="ARBA00022898"/>
    </source>
</evidence>
<keyword evidence="7 13" id="KW-0808">Transferase</keyword>
<dbReference type="PROSITE" id="PS00599">
    <property type="entry name" value="AA_TRANSFER_CLASS_2"/>
    <property type="match status" value="1"/>
</dbReference>
<dbReference type="InterPro" id="IPR038494">
    <property type="entry name" value="IGPD_sf"/>
</dbReference>
<evidence type="ECO:0000256" key="10">
    <source>
        <dbReference type="ARBA" id="ARBA00023239"/>
    </source>
</evidence>
<dbReference type="InterPro" id="IPR015421">
    <property type="entry name" value="PyrdxlP-dep_Trfase_major"/>
</dbReference>
<feature type="domain" description="Aminotransferase class I/classII large" evidence="15">
    <location>
        <begin position="46"/>
        <end position="350"/>
    </location>
</feature>
<dbReference type="EC" id="2.6.1.9" evidence="13"/>
<dbReference type="Gene3D" id="3.30.230.40">
    <property type="entry name" value="Imidazole glycerol phosphate dehydratase, domain 1"/>
    <property type="match status" value="2"/>
</dbReference>
<dbReference type="EMBL" id="WTYR01000001">
    <property type="protein sequence ID" value="MXP10554.1"/>
    <property type="molecule type" value="Genomic_DNA"/>
</dbReference>
<dbReference type="PROSITE" id="PS00954">
    <property type="entry name" value="IGP_DEHYDRATASE_1"/>
    <property type="match status" value="1"/>
</dbReference>
<keyword evidence="10 12" id="KW-0456">Lyase</keyword>
<reference evidence="16 17" key="1">
    <citation type="submission" date="2019-12" db="EMBL/GenBank/DDBJ databases">
        <title>Genomic-based taxomic classification of the family Erythrobacteraceae.</title>
        <authorList>
            <person name="Xu L."/>
        </authorList>
    </citation>
    <scope>NUCLEOTIDE SEQUENCE [LARGE SCALE GENOMIC DNA]</scope>
    <source>
        <strain evidence="16 17">LMG 29519</strain>
    </source>
</reference>
<dbReference type="InterPro" id="IPR015424">
    <property type="entry name" value="PyrdxlP-dep_Trfase"/>
</dbReference>
<evidence type="ECO:0000256" key="7">
    <source>
        <dbReference type="ARBA" id="ARBA00022679"/>
    </source>
</evidence>
<gene>
    <name evidence="13 16" type="primary">hisC</name>
    <name evidence="12" type="synonym">hisB</name>
    <name evidence="16" type="ORF">GRI68_10230</name>
</gene>
<comment type="catalytic activity">
    <reaction evidence="11 13">
        <text>L-histidinol phosphate + 2-oxoglutarate = 3-(imidazol-4-yl)-2-oxopropyl phosphate + L-glutamate</text>
        <dbReference type="Rhea" id="RHEA:23744"/>
        <dbReference type="ChEBI" id="CHEBI:16810"/>
        <dbReference type="ChEBI" id="CHEBI:29985"/>
        <dbReference type="ChEBI" id="CHEBI:57766"/>
        <dbReference type="ChEBI" id="CHEBI:57980"/>
        <dbReference type="EC" id="2.6.1.9"/>
    </reaction>
</comment>
<evidence type="ECO:0000256" key="4">
    <source>
        <dbReference type="ARBA" id="ARBA00011738"/>
    </source>
</evidence>
<dbReference type="InterPro" id="IPR000807">
    <property type="entry name" value="ImidazoleglycerolP_deHydtase"/>
</dbReference>
<feature type="modified residue" description="N6-(pyridoxal phosphate)lysine" evidence="13">
    <location>
        <position position="216"/>
    </location>
</feature>
<dbReference type="GO" id="GO:0004424">
    <property type="term" value="F:imidazoleglycerol-phosphate dehydratase activity"/>
    <property type="evidence" value="ECO:0007669"/>
    <property type="project" value="UniProtKB-UniRule"/>
</dbReference>
<dbReference type="EC" id="4.2.1.19" evidence="12"/>
<dbReference type="InterPro" id="IPR005861">
    <property type="entry name" value="HisP_aminotrans"/>
</dbReference>
<protein>
    <recommendedName>
        <fullName evidence="12 13">Multifunctional fusion protein</fullName>
    </recommendedName>
    <domain>
        <recommendedName>
            <fullName evidence="12">Imidazoleglycerol-phosphate dehydratase</fullName>
            <shortName evidence="12">IGPD</shortName>
            <ecNumber evidence="12">4.2.1.19</ecNumber>
        </recommendedName>
    </domain>
    <domain>
        <recommendedName>
            <fullName evidence="13">Histidinol-phosphate aminotransferase</fullName>
            <ecNumber evidence="13">2.6.1.9</ecNumber>
        </recommendedName>
        <alternativeName>
            <fullName evidence="13">Imidazole acetol-phosphate transaminase</fullName>
        </alternativeName>
    </domain>
</protein>
<comment type="catalytic activity">
    <reaction evidence="12 14">
        <text>D-erythro-1-(imidazol-4-yl)glycerol 3-phosphate = 3-(imidazol-4-yl)-2-oxopropyl phosphate + H2O</text>
        <dbReference type="Rhea" id="RHEA:11040"/>
        <dbReference type="ChEBI" id="CHEBI:15377"/>
        <dbReference type="ChEBI" id="CHEBI:57766"/>
        <dbReference type="ChEBI" id="CHEBI:58278"/>
        <dbReference type="EC" id="4.2.1.19"/>
    </reaction>
</comment>
<dbReference type="NCBIfam" id="NF002111">
    <property type="entry name" value="PRK00951.2-1"/>
    <property type="match status" value="1"/>
</dbReference>
<keyword evidence="9 12" id="KW-0368">Histidine biosynthesis</keyword>
<comment type="similarity">
    <text evidence="12 14">Belongs to the imidazoleglycerol-phosphate dehydratase family.</text>
</comment>
<comment type="pathway">
    <text evidence="2 13">Amino-acid biosynthesis; L-histidine biosynthesis; L-histidine from 5-phospho-alpha-D-ribose 1-diphosphate: step 7/9.</text>
</comment>
<dbReference type="OrthoDB" id="9813612at2"/>
<dbReference type="FunFam" id="3.30.230.40:FF:000003">
    <property type="entry name" value="Imidazoleglycerol-phosphate dehydratase HisB"/>
    <property type="match status" value="1"/>
</dbReference>
<dbReference type="UniPathway" id="UPA00031">
    <property type="reaction ID" value="UER00011"/>
</dbReference>
<keyword evidence="8 13" id="KW-0663">Pyridoxal phosphate</keyword>
<evidence type="ECO:0000256" key="5">
    <source>
        <dbReference type="ARBA" id="ARBA00022576"/>
    </source>
</evidence>
<dbReference type="HAMAP" id="MF_01023">
    <property type="entry name" value="HisC_aminotrans_2"/>
    <property type="match status" value="1"/>
</dbReference>
<dbReference type="RefSeq" id="WP_160617144.1">
    <property type="nucleotide sequence ID" value="NZ_WTYR01000001.1"/>
</dbReference>
<dbReference type="InterPro" id="IPR015422">
    <property type="entry name" value="PyrdxlP-dep_Trfase_small"/>
</dbReference>
<comment type="cofactor">
    <cofactor evidence="1 13">
        <name>pyridoxal 5'-phosphate</name>
        <dbReference type="ChEBI" id="CHEBI:597326"/>
    </cofactor>
</comment>
<keyword evidence="6 12" id="KW-0028">Amino-acid biosynthesis</keyword>
<keyword evidence="5 13" id="KW-0032">Aminotransferase</keyword>
<dbReference type="InterPro" id="IPR004839">
    <property type="entry name" value="Aminotransferase_I/II_large"/>
</dbReference>
<comment type="pathway">
    <text evidence="3 12 14">Amino-acid biosynthesis; L-histidine biosynthesis; L-histidine from 5-phospho-alpha-D-ribose 1-diphosphate: step 6/9.</text>
</comment>
<dbReference type="HAMAP" id="MF_00076">
    <property type="entry name" value="HisB"/>
    <property type="match status" value="1"/>
</dbReference>
<evidence type="ECO:0000256" key="12">
    <source>
        <dbReference type="HAMAP-Rule" id="MF_00076"/>
    </source>
</evidence>
<sequence length="551" mass="58772">MSGVSSLAERLARPEIRALAPFDIADTGPDPDAILLDSNESPFAPLATTSAVNRYPESQPAALRARMAALYGVERENLWVTRGADDAIELLIRAFCRPGEDAVAYSSPTFTAYERFAAVQGARVLDVPLDDNFDLCVDALAEAIEADGKVKLVFVCSPANPTGNVVPPETIRALADRLPETIVVADEAYIEFADVESLSGEAATRENLVVLRTLSKAYGLAGARIGALVGHPDTVAMASRCSPFYPLPVPSIDAALAALAPSRRALHERRIAELLDERARLAAALENAPGVGSVRVDGGNFLFLEVADPDALADTLRSRAIRVRFRPQAAPGGVRLTVGTREENDAALAAFGVSGSGAGSPSRRAEVVRETKETRIALALDLDSDGPRRVDTGNAFFDHMLDQIAAHGGFALDLTCQGDLDVDAHHTVEDCAIALGEALRTALGDKRGIGRYGFALPMDEAEAKVLIDLSGRPYAKWEGDFSASHIGDYPTEMTAHIFRSLADSMKAAIHVEVEGDNDHHKTEGAFKAFGRALRQAIRLEGDTLPSTKGML</sequence>
<dbReference type="PANTHER" id="PTHR23133:SF2">
    <property type="entry name" value="IMIDAZOLEGLYCEROL-PHOSPHATE DEHYDRATASE"/>
    <property type="match status" value="1"/>
</dbReference>
<dbReference type="AlphaFoldDB" id="A0A6I4U5C3"/>
<evidence type="ECO:0000313" key="16">
    <source>
        <dbReference type="EMBL" id="MXP10554.1"/>
    </source>
</evidence>
<keyword evidence="12" id="KW-0963">Cytoplasm</keyword>
<keyword evidence="17" id="KW-1185">Reference proteome</keyword>
<evidence type="ECO:0000256" key="11">
    <source>
        <dbReference type="ARBA" id="ARBA00047481"/>
    </source>
</evidence>